<dbReference type="Proteomes" id="UP000194127">
    <property type="component" value="Unassembled WGS sequence"/>
</dbReference>
<reference evidence="1 2" key="1">
    <citation type="submission" date="2017-04" db="EMBL/GenBank/DDBJ databases">
        <title>Genome Sequence of the Model Brown-Rot Fungus Postia placenta SB12.</title>
        <authorList>
            <consortium name="DOE Joint Genome Institute"/>
            <person name="Gaskell J."/>
            <person name="Kersten P."/>
            <person name="Larrondo L.F."/>
            <person name="Canessa P."/>
            <person name="Martinez D."/>
            <person name="Hibbett D."/>
            <person name="Schmoll M."/>
            <person name="Kubicek C.P."/>
            <person name="Martinez A.T."/>
            <person name="Yadav J."/>
            <person name="Master E."/>
            <person name="Magnuson J.K."/>
            <person name="James T."/>
            <person name="Yaver D."/>
            <person name="Berka R."/>
            <person name="Labutti K."/>
            <person name="Lipzen A."/>
            <person name="Aerts A."/>
            <person name="Barry K."/>
            <person name="Henrissat B."/>
            <person name="Blanchette R."/>
            <person name="Grigoriev I."/>
            <person name="Cullen D."/>
        </authorList>
    </citation>
    <scope>NUCLEOTIDE SEQUENCE [LARGE SCALE GENOMIC DNA]</scope>
    <source>
        <strain evidence="1 2">MAD-698-R-SB12</strain>
    </source>
</reference>
<evidence type="ECO:0000313" key="1">
    <source>
        <dbReference type="EMBL" id="OSX66626.1"/>
    </source>
</evidence>
<proteinExistence type="predicted"/>
<sequence length="545" mass="62429">MSLLPESPFLEFSPRNKPAIEPLPDLSASDVTSRKLVCQLFEEIIFVELARAGYVAHYKRGMLDSGMLFNLKIVDALRHRQRAWRSMTLTRTMSLVFRPDRDPKMFAFRGGVLAIGYVGEPTQTFDAPAMLYGGVFFSEVDIYNTRSKNVANQHRRYKLPWICTGLELDPAQDLLVVWHSLKPLHWQSGSRVCEERDKIREKYGSTFAFLSLSNATQGFAGRAHYDEYGVKISGDHITLIDRYTSWGDTIVCNWKDMKSPVYKVGYNRDCMLNNVCLLKPRDTYYKQPAGGGSASFDVFAKSGNVNHLVANFELPMLRSHVKCKISQCDTFRTNDTAIHSFEDAPPILLSTSPTPSMLQLRLVLYHNSPHNPVMLTEYMVFVYTKPFLHAVSNFVSGKQATREVDTIPWKQWGPSSSFWFKHGSSVEDLFHEEANKDGEERYHKWKNACYGFRVLLPSVMLDFTPLDADEREDRRLHGHNDIRTGTDIDKQDNWFKSAACTTAAYRQTKIKGTPLGKKYTWYILDEDILAISSYGFLSMFFYCRA</sequence>
<dbReference type="EMBL" id="KZ110592">
    <property type="protein sequence ID" value="OSX66626.1"/>
    <property type="molecule type" value="Genomic_DNA"/>
</dbReference>
<evidence type="ECO:0000313" key="2">
    <source>
        <dbReference type="Proteomes" id="UP000194127"/>
    </source>
</evidence>
<protein>
    <submittedName>
        <fullName evidence="1">Uncharacterized protein</fullName>
    </submittedName>
</protein>
<dbReference type="GeneID" id="36323390"/>
<keyword evidence="2" id="KW-1185">Reference proteome</keyword>
<organism evidence="1 2">
    <name type="scientific">Postia placenta MAD-698-R-SB12</name>
    <dbReference type="NCBI Taxonomy" id="670580"/>
    <lineage>
        <taxon>Eukaryota</taxon>
        <taxon>Fungi</taxon>
        <taxon>Dikarya</taxon>
        <taxon>Basidiomycota</taxon>
        <taxon>Agaricomycotina</taxon>
        <taxon>Agaricomycetes</taxon>
        <taxon>Polyporales</taxon>
        <taxon>Adustoporiaceae</taxon>
        <taxon>Rhodonia</taxon>
    </lineage>
</organism>
<dbReference type="OrthoDB" id="2797048at2759"/>
<dbReference type="AlphaFoldDB" id="A0A1X6NDX1"/>
<accession>A0A1X6NDX1</accession>
<gene>
    <name evidence="1" type="ORF">POSPLADRAFT_1044002</name>
</gene>
<dbReference type="RefSeq" id="XP_024343420.1">
    <property type="nucleotide sequence ID" value="XM_024478440.1"/>
</dbReference>
<name>A0A1X6NDX1_9APHY</name>